<evidence type="ECO:0000313" key="6">
    <source>
        <dbReference type="Proteomes" id="UP000596252"/>
    </source>
</evidence>
<protein>
    <recommendedName>
        <fullName evidence="4">5-formyltetrahydrofolate cyclo-ligase</fullName>
        <ecNumber evidence="4">6.3.3.2</ecNumber>
    </recommendedName>
</protein>
<dbReference type="GO" id="GO:0030272">
    <property type="term" value="F:5-formyltetrahydrofolate cyclo-ligase activity"/>
    <property type="evidence" value="ECO:0007669"/>
    <property type="project" value="UniProtKB-EC"/>
</dbReference>
<evidence type="ECO:0000256" key="3">
    <source>
        <dbReference type="ARBA" id="ARBA00022840"/>
    </source>
</evidence>
<dbReference type="InterPro" id="IPR002698">
    <property type="entry name" value="FTHF_cligase"/>
</dbReference>
<dbReference type="SUPFAM" id="SSF100950">
    <property type="entry name" value="NagB/RpiA/CoA transferase-like"/>
    <property type="match status" value="1"/>
</dbReference>
<dbReference type="NCBIfam" id="TIGR02727">
    <property type="entry name" value="MTHFS_bact"/>
    <property type="match status" value="1"/>
</dbReference>
<dbReference type="InterPro" id="IPR037171">
    <property type="entry name" value="NagB/RpiA_transferase-like"/>
</dbReference>
<dbReference type="PANTHER" id="PTHR23407:SF1">
    <property type="entry name" value="5-FORMYLTETRAHYDROFOLATE CYCLO-LIGASE"/>
    <property type="match status" value="1"/>
</dbReference>
<evidence type="ECO:0000256" key="2">
    <source>
        <dbReference type="ARBA" id="ARBA00022741"/>
    </source>
</evidence>
<proteinExistence type="inferred from homology"/>
<dbReference type="EMBL" id="CP069213">
    <property type="protein sequence ID" value="QRH00992.1"/>
    <property type="molecule type" value="Genomic_DNA"/>
</dbReference>
<sequence length="244" mass="26589">MTVSVTSNATIAQRAEAQEGLSAEAQEGLSAEAQESLSAEALGSMSAEAQIGISANASRSTIRKHIRALRRALSIHVQASASLQAAQHLLTELDGARAVALYLENDGEISTRPLIEALWQQGVDVYLPVLHPFAEGHLLFIRYDKHSEMRDNLYGIPEPVMACHRLCPAYRLDAIITPLVAFDDRGNRLGMGGGFYDRTLAHLPDSTRVIGLAHDCQRLPALPTEVWDVPLPKIITPSKVFDFS</sequence>
<comment type="similarity">
    <text evidence="1 4">Belongs to the 5-formyltetrahydrofolate cyclo-ligase family.</text>
</comment>
<dbReference type="InterPro" id="IPR024185">
    <property type="entry name" value="FTHF_cligase-like_sf"/>
</dbReference>
<accession>A0ABX7G0Y2</accession>
<name>A0ABX7G0Y2_9GAMM</name>
<gene>
    <name evidence="5" type="ORF">JQC75_14135</name>
</gene>
<keyword evidence="4" id="KW-0479">Metal-binding</keyword>
<comment type="catalytic activity">
    <reaction evidence="4">
        <text>(6S)-5-formyl-5,6,7,8-tetrahydrofolate + ATP = (6R)-5,10-methenyltetrahydrofolate + ADP + phosphate</text>
        <dbReference type="Rhea" id="RHEA:10488"/>
        <dbReference type="ChEBI" id="CHEBI:30616"/>
        <dbReference type="ChEBI" id="CHEBI:43474"/>
        <dbReference type="ChEBI" id="CHEBI:57455"/>
        <dbReference type="ChEBI" id="CHEBI:57457"/>
        <dbReference type="ChEBI" id="CHEBI:456216"/>
        <dbReference type="EC" id="6.3.3.2"/>
    </reaction>
</comment>
<evidence type="ECO:0000256" key="4">
    <source>
        <dbReference type="RuleBase" id="RU361279"/>
    </source>
</evidence>
<dbReference type="Pfam" id="PF01812">
    <property type="entry name" value="5-FTHF_cyc-lig"/>
    <property type="match status" value="1"/>
</dbReference>
<evidence type="ECO:0000313" key="5">
    <source>
        <dbReference type="EMBL" id="QRH00992.1"/>
    </source>
</evidence>
<dbReference type="EC" id="6.3.3.2" evidence="4"/>
<dbReference type="Proteomes" id="UP000596252">
    <property type="component" value="Chromosome"/>
</dbReference>
<comment type="cofactor">
    <cofactor evidence="4">
        <name>Mg(2+)</name>
        <dbReference type="ChEBI" id="CHEBI:18420"/>
    </cofactor>
</comment>
<keyword evidence="2 4" id="KW-0547">Nucleotide-binding</keyword>
<reference evidence="5 6" key="1">
    <citation type="journal article" date="2012" name="Antonie Van Leeuwenhoek">
        <title>Shewanella litorisediminis sp. nov., a gammaproteobacterium isolated from a tidal flat sediment.</title>
        <authorList>
            <person name="Lee M.H."/>
            <person name="Yoon J.H."/>
        </authorList>
    </citation>
    <scope>NUCLEOTIDE SEQUENCE [LARGE SCALE GENOMIC DNA]</scope>
    <source>
        <strain evidence="5 6">SMK1-12</strain>
    </source>
</reference>
<keyword evidence="5" id="KW-0436">Ligase</keyword>
<keyword evidence="4" id="KW-0460">Magnesium</keyword>
<dbReference type="RefSeq" id="WP_203324688.1">
    <property type="nucleotide sequence ID" value="NZ_CP069213.1"/>
</dbReference>
<keyword evidence="6" id="KW-1185">Reference proteome</keyword>
<dbReference type="Gene3D" id="3.40.50.10420">
    <property type="entry name" value="NagB/RpiA/CoA transferase-like"/>
    <property type="match status" value="1"/>
</dbReference>
<organism evidence="5 6">
    <name type="scientific">Shewanella litorisediminis</name>
    <dbReference type="NCBI Taxonomy" id="1173586"/>
    <lineage>
        <taxon>Bacteria</taxon>
        <taxon>Pseudomonadati</taxon>
        <taxon>Pseudomonadota</taxon>
        <taxon>Gammaproteobacteria</taxon>
        <taxon>Alteromonadales</taxon>
        <taxon>Shewanellaceae</taxon>
        <taxon>Shewanella</taxon>
    </lineage>
</organism>
<keyword evidence="3 4" id="KW-0067">ATP-binding</keyword>
<dbReference type="PANTHER" id="PTHR23407">
    <property type="entry name" value="ATPASE INHIBITOR/5-FORMYLTETRAHYDROFOLATE CYCLO-LIGASE"/>
    <property type="match status" value="1"/>
</dbReference>
<evidence type="ECO:0000256" key="1">
    <source>
        <dbReference type="ARBA" id="ARBA00010638"/>
    </source>
</evidence>